<sequence length="189" mass="20290">METTVPEPDRRDSPVSPNSLNPLELPDSPVSAGDPAVPGALDPLLRPTREALLARRAHPAPRWKRLLQPGPSGPAAWIRPEADAQAERLGRRTPGTEHVLLALLAVHEVARHEPRPVEEDGAGELLAGLGLDYARAHAALDSGEVTLPADPRSVEAYLADVAGQGTDRLLRALLEEDTRARRLVDALRG</sequence>
<organism evidence="2 3">
    <name type="scientific">Kitasatospora xanthocidica</name>
    <dbReference type="NCBI Taxonomy" id="83382"/>
    <lineage>
        <taxon>Bacteria</taxon>
        <taxon>Bacillati</taxon>
        <taxon>Actinomycetota</taxon>
        <taxon>Actinomycetes</taxon>
        <taxon>Kitasatosporales</taxon>
        <taxon>Streptomycetaceae</taxon>
        <taxon>Kitasatospora</taxon>
    </lineage>
</organism>
<dbReference type="RefSeq" id="WP_117492907.1">
    <property type="nucleotide sequence ID" value="NZ_QVIG01000003.1"/>
</dbReference>
<reference evidence="2 3" key="1">
    <citation type="submission" date="2018-08" db="EMBL/GenBank/DDBJ databases">
        <title>Diversity &amp; Physiological Properties of Lignin-Decomposing Actinobacteria from Soil.</title>
        <authorList>
            <person name="Roh S.G."/>
            <person name="Kim S.B."/>
        </authorList>
    </citation>
    <scope>NUCLEOTIDE SEQUENCE [LARGE SCALE GENOMIC DNA]</scope>
    <source>
        <strain evidence="2 3">MMS17-GH009</strain>
    </source>
</reference>
<feature type="region of interest" description="Disordered" evidence="1">
    <location>
        <begin position="1"/>
        <end position="43"/>
    </location>
</feature>
<proteinExistence type="predicted"/>
<dbReference type="AlphaFoldDB" id="A0A372ZJD1"/>
<dbReference type="EMBL" id="QVIG01000003">
    <property type="protein sequence ID" value="RGD55560.1"/>
    <property type="molecule type" value="Genomic_DNA"/>
</dbReference>
<evidence type="ECO:0000256" key="1">
    <source>
        <dbReference type="SAM" id="MobiDB-lite"/>
    </source>
</evidence>
<evidence type="ECO:0000313" key="2">
    <source>
        <dbReference type="EMBL" id="RGD55560.1"/>
    </source>
</evidence>
<keyword evidence="3" id="KW-1185">Reference proteome</keyword>
<dbReference type="InterPro" id="IPR036628">
    <property type="entry name" value="Clp_N_dom_sf"/>
</dbReference>
<dbReference type="Proteomes" id="UP000263377">
    <property type="component" value="Unassembled WGS sequence"/>
</dbReference>
<comment type="caution">
    <text evidence="2">The sequence shown here is derived from an EMBL/GenBank/DDBJ whole genome shotgun (WGS) entry which is preliminary data.</text>
</comment>
<accession>A0A372ZJD1</accession>
<name>A0A372ZJD1_9ACTN</name>
<gene>
    <name evidence="2" type="ORF">DR950_40130</name>
</gene>
<dbReference type="Gene3D" id="1.10.1780.10">
    <property type="entry name" value="Clp, N-terminal domain"/>
    <property type="match status" value="1"/>
</dbReference>
<protein>
    <submittedName>
        <fullName evidence="2">Uncharacterized protein</fullName>
    </submittedName>
</protein>
<evidence type="ECO:0000313" key="3">
    <source>
        <dbReference type="Proteomes" id="UP000263377"/>
    </source>
</evidence>